<evidence type="ECO:0000256" key="5">
    <source>
        <dbReference type="ARBA" id="ARBA00023251"/>
    </source>
</evidence>
<reference evidence="8 11" key="3">
    <citation type="submission" date="2016-10" db="EMBL/GenBank/DDBJ databases">
        <title>Genome sequence of Nocardia seriolae strain EM150506, isolated from Anguila japonica.</title>
        <authorList>
            <person name="Han H.-J."/>
        </authorList>
    </citation>
    <scope>NUCLEOTIDE SEQUENCE [LARGE SCALE GENOMIC DNA]</scope>
    <source>
        <strain evidence="8 11">EM150506</strain>
    </source>
</reference>
<dbReference type="RefSeq" id="WP_033088898.1">
    <property type="nucleotide sequence ID" value="NZ_AP017900.1"/>
</dbReference>
<dbReference type="GeneID" id="93375210"/>
<dbReference type="GO" id="GO:0046677">
    <property type="term" value="P:response to antibiotic"/>
    <property type="evidence" value="ECO:0007669"/>
    <property type="project" value="UniProtKB-KW"/>
</dbReference>
<dbReference type="EMBL" id="BBYQ01000068">
    <property type="protein sequence ID" value="GAP29939.1"/>
    <property type="molecule type" value="Genomic_DNA"/>
</dbReference>
<name>A0A0B8NHH8_9NOCA</name>
<dbReference type="InterPro" id="IPR052902">
    <property type="entry name" value="ABC-2_transporter"/>
</dbReference>
<reference evidence="10" key="1">
    <citation type="submission" date="2015-07" db="EMBL/GenBank/DDBJ databases">
        <title>Nocardia seriolae U-1 whole genome shotgun sequence.</title>
        <authorList>
            <person name="Imajoh M."/>
            <person name="Fukumoto Y."/>
            <person name="Sukeda M."/>
            <person name="Yamane J."/>
            <person name="Yamasaki K."/>
            <person name="Shimizu M."/>
            <person name="Ohnishi K."/>
            <person name="Oshima S."/>
        </authorList>
    </citation>
    <scope>NUCLEOTIDE SEQUENCE [LARGE SCALE GENOMIC DNA]</scope>
    <source>
        <strain evidence="10">U-1</strain>
    </source>
</reference>
<feature type="transmembrane region" description="Helical" evidence="6">
    <location>
        <begin position="60"/>
        <end position="80"/>
    </location>
</feature>
<evidence type="ECO:0000256" key="1">
    <source>
        <dbReference type="ARBA" id="ARBA00004141"/>
    </source>
</evidence>
<accession>A0A0B8NHH8</accession>
<evidence type="ECO:0000313" key="8">
    <source>
        <dbReference type="EMBL" id="APA98352.1"/>
    </source>
</evidence>
<dbReference type="Proteomes" id="UP000180166">
    <property type="component" value="Chromosome"/>
</dbReference>
<feature type="domain" description="ABC-2 type transporter transmembrane" evidence="7">
    <location>
        <begin position="4"/>
        <end position="212"/>
    </location>
</feature>
<comment type="subcellular location">
    <subcellularLocation>
        <location evidence="1">Membrane</location>
        <topology evidence="1">Multi-pass membrane protein</topology>
    </subcellularLocation>
</comment>
<organism evidence="9 10">
    <name type="scientific">Nocardia seriolae</name>
    <dbReference type="NCBI Taxonomy" id="37332"/>
    <lineage>
        <taxon>Bacteria</taxon>
        <taxon>Bacillati</taxon>
        <taxon>Actinomycetota</taxon>
        <taxon>Actinomycetes</taxon>
        <taxon>Mycobacteriales</taxon>
        <taxon>Nocardiaceae</taxon>
        <taxon>Nocardia</taxon>
    </lineage>
</organism>
<dbReference type="KEGG" id="nsr:NS506_04304"/>
<dbReference type="Pfam" id="PF01061">
    <property type="entry name" value="ABC2_membrane"/>
    <property type="match status" value="1"/>
</dbReference>
<dbReference type="Proteomes" id="UP000037179">
    <property type="component" value="Unassembled WGS sequence"/>
</dbReference>
<keyword evidence="5" id="KW-0046">Antibiotic resistance</keyword>
<keyword evidence="4 6" id="KW-0472">Membrane</keyword>
<feature type="transmembrane region" description="Helical" evidence="6">
    <location>
        <begin position="20"/>
        <end position="40"/>
    </location>
</feature>
<evidence type="ECO:0000313" key="10">
    <source>
        <dbReference type="Proteomes" id="UP000037179"/>
    </source>
</evidence>
<feature type="transmembrane region" description="Helical" evidence="6">
    <location>
        <begin position="173"/>
        <end position="189"/>
    </location>
</feature>
<feature type="transmembrane region" description="Helical" evidence="6">
    <location>
        <begin position="223"/>
        <end position="244"/>
    </location>
</feature>
<dbReference type="AlphaFoldDB" id="A0A0B8NHH8"/>
<evidence type="ECO:0000256" key="6">
    <source>
        <dbReference type="SAM" id="Phobius"/>
    </source>
</evidence>
<protein>
    <recommendedName>
        <fullName evidence="7">ABC-2 type transporter transmembrane domain-containing protein</fullName>
    </recommendedName>
</protein>
<proteinExistence type="predicted"/>
<evidence type="ECO:0000256" key="2">
    <source>
        <dbReference type="ARBA" id="ARBA00022692"/>
    </source>
</evidence>
<dbReference type="InterPro" id="IPR000412">
    <property type="entry name" value="ABC_2_transport"/>
</dbReference>
<gene>
    <name evidence="8" type="ORF">NS506_04304</name>
    <name evidence="9" type="ORF">NSK11_contig00068-0029</name>
</gene>
<keyword evidence="3 6" id="KW-1133">Transmembrane helix</keyword>
<evidence type="ECO:0000256" key="3">
    <source>
        <dbReference type="ARBA" id="ARBA00022989"/>
    </source>
</evidence>
<sequence>MNAIRSLSRIEVKLFLREPISVVFTLALPPLVLYVLAEVFGNTPDPHGTFRGVGPITYYVPAYLGLVAASLGVIGVPVHLASYRERGVLRRFQAARVPVGALLISQLVVLLAGMIAGSALLLGLAQLLYHIRWPADWFGVVLAAGVGILAFTAIGVLLGVLMPTARAAQGIGILLWFLMQMLCGAGPPAEVLSPALRRIGSALPLHYLVLALQDPWLGKGINWTAMAILSAVTLLAGGWAAAWLRRRT</sequence>
<keyword evidence="10" id="KW-1185">Reference proteome</keyword>
<dbReference type="EMBL" id="CP017839">
    <property type="protein sequence ID" value="APA98352.1"/>
    <property type="molecule type" value="Genomic_DNA"/>
</dbReference>
<dbReference type="GO" id="GO:0043190">
    <property type="term" value="C:ATP-binding cassette (ABC) transporter complex"/>
    <property type="evidence" value="ECO:0007669"/>
    <property type="project" value="InterPro"/>
</dbReference>
<feature type="transmembrane region" description="Helical" evidence="6">
    <location>
        <begin position="101"/>
        <end position="125"/>
    </location>
</feature>
<dbReference type="OrthoDB" id="3217868at2"/>
<dbReference type="PANTHER" id="PTHR43027:SF2">
    <property type="entry name" value="TRANSPORT PERMEASE PROTEIN"/>
    <property type="match status" value="1"/>
</dbReference>
<keyword evidence="2 6" id="KW-0812">Transmembrane</keyword>
<dbReference type="PANTHER" id="PTHR43027">
    <property type="entry name" value="DOXORUBICIN RESISTANCE ABC TRANSPORTER PERMEASE PROTEIN DRRC-RELATED"/>
    <property type="match status" value="1"/>
</dbReference>
<dbReference type="PIRSF" id="PIRSF006648">
    <property type="entry name" value="DrrB"/>
    <property type="match status" value="1"/>
</dbReference>
<reference evidence="9 10" key="2">
    <citation type="journal article" date="2016" name="Genome Announc.">
        <title>Draft Genome Sequence of Erythromycin- and Oxytetracycline-Sensitive Nocardia seriolae Strain U-1 (NBRC 110359).</title>
        <authorList>
            <person name="Imajoh M."/>
            <person name="Sukeda M."/>
            <person name="Shimizu M."/>
            <person name="Yamane J."/>
            <person name="Ohnishi K."/>
            <person name="Oshima S."/>
        </authorList>
    </citation>
    <scope>NUCLEOTIDE SEQUENCE [LARGE SCALE GENOMIC DNA]</scope>
    <source>
        <strain evidence="9 10">U-1</strain>
    </source>
</reference>
<evidence type="ECO:0000313" key="9">
    <source>
        <dbReference type="EMBL" id="GAP29939.1"/>
    </source>
</evidence>
<dbReference type="GO" id="GO:0140359">
    <property type="term" value="F:ABC-type transporter activity"/>
    <property type="evidence" value="ECO:0007669"/>
    <property type="project" value="InterPro"/>
</dbReference>
<feature type="transmembrane region" description="Helical" evidence="6">
    <location>
        <begin position="137"/>
        <end position="161"/>
    </location>
</feature>
<evidence type="ECO:0000259" key="7">
    <source>
        <dbReference type="Pfam" id="PF01061"/>
    </source>
</evidence>
<evidence type="ECO:0000313" key="11">
    <source>
        <dbReference type="Proteomes" id="UP000180166"/>
    </source>
</evidence>
<evidence type="ECO:0000256" key="4">
    <source>
        <dbReference type="ARBA" id="ARBA00023136"/>
    </source>
</evidence>
<dbReference type="InterPro" id="IPR013525">
    <property type="entry name" value="ABC2_TM"/>
</dbReference>